<dbReference type="InterPro" id="IPR001073">
    <property type="entry name" value="C1q_dom"/>
</dbReference>
<sequence length="241" mass="26446">MASKRQQESGAEKRKKRKRDETQASLAGSMLKYVQGGSQGQDEPSSSSAIPGHQPPAIVDPATIPSQEEQEPSTTSSEQEAKLETQKTELQSQKTEIDQLKEQLQVKQVAFSASLLDHGNGHTGPFNTQITLIFKHVVTNIGNAYNPQTGIFTAPVRGVYHFDWSLYEHGNIAAGVVLFRNGENIFIVYEHQPTGGVTASNAASLLLEVGDQVSVRLWANSRVYDSENHHTTFSGHLIFTM</sequence>
<dbReference type="PROSITE" id="PS50871">
    <property type="entry name" value="C1Q"/>
    <property type="match status" value="1"/>
</dbReference>
<reference evidence="6" key="2">
    <citation type="submission" date="2025-08" db="UniProtKB">
        <authorList>
            <consortium name="Ensembl"/>
        </authorList>
    </citation>
    <scope>IDENTIFICATION</scope>
</reference>
<dbReference type="SMART" id="SM00110">
    <property type="entry name" value="C1Q"/>
    <property type="match status" value="1"/>
</dbReference>
<evidence type="ECO:0000256" key="2">
    <source>
        <dbReference type="ARBA" id="ARBA00022525"/>
    </source>
</evidence>
<feature type="domain" description="C1q" evidence="5">
    <location>
        <begin position="104"/>
        <end position="241"/>
    </location>
</feature>
<feature type="compositionally biased region" description="Polar residues" evidence="4">
    <location>
        <begin position="40"/>
        <end position="49"/>
    </location>
</feature>
<dbReference type="AlphaFoldDB" id="A0AAZ1XF21"/>
<dbReference type="InterPro" id="IPR050822">
    <property type="entry name" value="Cerebellin_Synaptic_Org"/>
</dbReference>
<dbReference type="Proteomes" id="UP000472276">
    <property type="component" value="Unassembled WGS sequence"/>
</dbReference>
<evidence type="ECO:0000256" key="3">
    <source>
        <dbReference type="ARBA" id="ARBA00022729"/>
    </source>
</evidence>
<reference evidence="7" key="1">
    <citation type="submission" date="2020-03" db="EMBL/GenBank/DDBJ databases">
        <title>Evolution of repeat sequences and sex chromosomes of tilapia species revealed by chromosome-level genomes.</title>
        <authorList>
            <person name="Xu L."/>
            <person name="Tao W."/>
            <person name="Wang D."/>
            <person name="Zhou Q."/>
        </authorList>
    </citation>
    <scope>NUCLEOTIDE SEQUENCE [LARGE SCALE GENOMIC DNA]</scope>
    <source>
        <strain evidence="7">Israel</strain>
    </source>
</reference>
<gene>
    <name evidence="6" type="primary">LOC116320411</name>
</gene>
<protein>
    <recommendedName>
        <fullName evidence="5">C1q domain-containing protein</fullName>
    </recommendedName>
</protein>
<dbReference type="PANTHER" id="PTHR22923">
    <property type="entry name" value="CEREBELLIN-RELATED"/>
    <property type="match status" value="1"/>
</dbReference>
<dbReference type="Pfam" id="PF00386">
    <property type="entry name" value="C1q"/>
    <property type="match status" value="1"/>
</dbReference>
<dbReference type="GO" id="GO:0005576">
    <property type="term" value="C:extracellular region"/>
    <property type="evidence" value="ECO:0007669"/>
    <property type="project" value="UniProtKB-SubCell"/>
</dbReference>
<organism evidence="6 7">
    <name type="scientific">Oreochromis aureus</name>
    <name type="common">Israeli tilapia</name>
    <name type="synonym">Chromis aureus</name>
    <dbReference type="NCBI Taxonomy" id="47969"/>
    <lineage>
        <taxon>Eukaryota</taxon>
        <taxon>Metazoa</taxon>
        <taxon>Chordata</taxon>
        <taxon>Craniata</taxon>
        <taxon>Vertebrata</taxon>
        <taxon>Euteleostomi</taxon>
        <taxon>Actinopterygii</taxon>
        <taxon>Neopterygii</taxon>
        <taxon>Teleostei</taxon>
        <taxon>Neoteleostei</taxon>
        <taxon>Acanthomorphata</taxon>
        <taxon>Ovalentaria</taxon>
        <taxon>Cichlomorphae</taxon>
        <taxon>Cichliformes</taxon>
        <taxon>Cichlidae</taxon>
        <taxon>African cichlids</taxon>
        <taxon>Pseudocrenilabrinae</taxon>
        <taxon>Oreochromini</taxon>
        <taxon>Oreochromis</taxon>
    </lineage>
</organism>
<evidence type="ECO:0000256" key="4">
    <source>
        <dbReference type="SAM" id="MobiDB-lite"/>
    </source>
</evidence>
<dbReference type="InterPro" id="IPR008983">
    <property type="entry name" value="Tumour_necrosis_fac-like_dom"/>
</dbReference>
<name>A0AAZ1XF21_OREAU</name>
<dbReference type="Gene3D" id="2.60.120.40">
    <property type="match status" value="1"/>
</dbReference>
<keyword evidence="3" id="KW-0732">Signal</keyword>
<accession>A0AAZ1XF21</accession>
<evidence type="ECO:0000313" key="6">
    <source>
        <dbReference type="Ensembl" id="ENSOABP00000066195.1"/>
    </source>
</evidence>
<comment type="subcellular location">
    <subcellularLocation>
        <location evidence="1">Secreted</location>
    </subcellularLocation>
</comment>
<reference evidence="6" key="3">
    <citation type="submission" date="2025-09" db="UniProtKB">
        <authorList>
            <consortium name="Ensembl"/>
        </authorList>
    </citation>
    <scope>IDENTIFICATION</scope>
</reference>
<dbReference type="PANTHER" id="PTHR22923:SF102">
    <property type="entry name" value="CEREBELLIN 13-RELATED"/>
    <property type="match status" value="1"/>
</dbReference>
<evidence type="ECO:0000256" key="1">
    <source>
        <dbReference type="ARBA" id="ARBA00004613"/>
    </source>
</evidence>
<feature type="compositionally biased region" description="Basic and acidic residues" evidence="4">
    <location>
        <begin position="1"/>
        <end position="12"/>
    </location>
</feature>
<evidence type="ECO:0000259" key="5">
    <source>
        <dbReference type="PROSITE" id="PS50871"/>
    </source>
</evidence>
<proteinExistence type="predicted"/>
<dbReference type="Ensembl" id="ENSOABT00000065112.1">
    <property type="protein sequence ID" value="ENSOABP00000066195.1"/>
    <property type="gene ID" value="ENSOABG00000030914.1"/>
</dbReference>
<feature type="region of interest" description="Disordered" evidence="4">
    <location>
        <begin position="1"/>
        <end position="94"/>
    </location>
</feature>
<keyword evidence="7" id="KW-1185">Reference proteome</keyword>
<keyword evidence="2" id="KW-0964">Secreted</keyword>
<dbReference type="SUPFAM" id="SSF49842">
    <property type="entry name" value="TNF-like"/>
    <property type="match status" value="1"/>
</dbReference>
<dbReference type="PRINTS" id="PR00007">
    <property type="entry name" value="COMPLEMNTC1Q"/>
</dbReference>
<evidence type="ECO:0000313" key="7">
    <source>
        <dbReference type="Proteomes" id="UP000472276"/>
    </source>
</evidence>